<reference evidence="1" key="1">
    <citation type="journal article" date="2013" name="BMC Genomics">
        <title>Unscrambling butterfly oogenesis.</title>
        <authorList>
            <person name="Carter J.M."/>
            <person name="Baker S.C."/>
            <person name="Pink R."/>
            <person name="Carter D.R."/>
            <person name="Collins A."/>
            <person name="Tomlin J."/>
            <person name="Gibbs M."/>
            <person name="Breuker C.J."/>
        </authorList>
    </citation>
    <scope>NUCLEOTIDE SEQUENCE</scope>
    <source>
        <tissue evidence="1">Ovary</tissue>
    </source>
</reference>
<name>S4P763_9NEOP</name>
<sequence>MYFSSFGLMVTLGTYQSLGVVYGWTLNVDTVENTCFSTSLSQWLKDNLVRLTCTLAYIPVIKGSELH</sequence>
<evidence type="ECO:0000313" key="1">
    <source>
        <dbReference type="EMBL" id="JAA86024.1"/>
    </source>
</evidence>
<dbReference type="EMBL" id="GAIX01006536">
    <property type="protein sequence ID" value="JAA86024.1"/>
    <property type="molecule type" value="Transcribed_RNA"/>
</dbReference>
<dbReference type="AlphaFoldDB" id="S4P763"/>
<accession>S4P763</accession>
<proteinExistence type="predicted"/>
<protein>
    <submittedName>
        <fullName evidence="1">Uncharacterized protein</fullName>
    </submittedName>
</protein>
<organism evidence="1">
    <name type="scientific">Pararge aegeria</name>
    <name type="common">speckled wood butterfly</name>
    <dbReference type="NCBI Taxonomy" id="116150"/>
    <lineage>
        <taxon>Eukaryota</taxon>
        <taxon>Metazoa</taxon>
        <taxon>Ecdysozoa</taxon>
        <taxon>Arthropoda</taxon>
        <taxon>Hexapoda</taxon>
        <taxon>Insecta</taxon>
        <taxon>Pterygota</taxon>
        <taxon>Neoptera</taxon>
        <taxon>Endopterygota</taxon>
        <taxon>Lepidoptera</taxon>
        <taxon>Glossata</taxon>
        <taxon>Ditrysia</taxon>
        <taxon>Papilionoidea</taxon>
        <taxon>Nymphalidae</taxon>
        <taxon>Satyrinae</taxon>
        <taxon>Satyrini</taxon>
        <taxon>Parargina</taxon>
        <taxon>Pararge</taxon>
    </lineage>
</organism>
<reference evidence="1" key="2">
    <citation type="submission" date="2013-05" db="EMBL/GenBank/DDBJ databases">
        <authorList>
            <person name="Carter J.-M."/>
            <person name="Baker S.C."/>
            <person name="Pink R."/>
            <person name="Carter D.R.F."/>
            <person name="Collins A."/>
            <person name="Tomlin J."/>
            <person name="Gibbs M."/>
            <person name="Breuker C.J."/>
        </authorList>
    </citation>
    <scope>NUCLEOTIDE SEQUENCE</scope>
    <source>
        <tissue evidence="1">Ovary</tissue>
    </source>
</reference>